<sequence>MQFGQGPPKFHFHHGSNIVLTNNGTTAVRKSSFANGLTFSEKPLAPGEIFLVEIEENELGWSGHMRTGLTQLDPNNEFELPMYALPDLVSMGPSWLYAITKTHNNVYEAQAQNEALQNNQGRGADDIVHEMNENLESLDIEPQSVDN</sequence>
<dbReference type="PANTHER" id="PTHR12429:SF8">
    <property type="entry name" value="NEURALIZED-LIKE PROTEIN 2"/>
    <property type="match status" value="1"/>
</dbReference>
<dbReference type="Proteomes" id="UP000708208">
    <property type="component" value="Unassembled WGS sequence"/>
</dbReference>
<dbReference type="OrthoDB" id="10059069at2759"/>
<name>A0A8J2LEJ7_9HEXA</name>
<dbReference type="PANTHER" id="PTHR12429">
    <property type="entry name" value="NEURALIZED"/>
    <property type="match status" value="1"/>
</dbReference>
<feature type="non-terminal residue" evidence="2">
    <location>
        <position position="147"/>
    </location>
</feature>
<dbReference type="SMART" id="SM00588">
    <property type="entry name" value="NEUZ"/>
    <property type="match status" value="1"/>
</dbReference>
<evidence type="ECO:0000313" key="3">
    <source>
        <dbReference type="Proteomes" id="UP000708208"/>
    </source>
</evidence>
<dbReference type="Pfam" id="PF07177">
    <property type="entry name" value="Neuralized"/>
    <property type="match status" value="1"/>
</dbReference>
<dbReference type="InterPro" id="IPR006573">
    <property type="entry name" value="NHR_dom"/>
</dbReference>
<dbReference type="AlphaFoldDB" id="A0A8J2LEJ7"/>
<dbReference type="EMBL" id="CAJVCH010554904">
    <property type="protein sequence ID" value="CAG7830243.1"/>
    <property type="molecule type" value="Genomic_DNA"/>
</dbReference>
<proteinExistence type="predicted"/>
<comment type="caution">
    <text evidence="2">The sequence shown here is derived from an EMBL/GenBank/DDBJ whole genome shotgun (WGS) entry which is preliminary data.</text>
</comment>
<accession>A0A8J2LEJ7</accession>
<organism evidence="2 3">
    <name type="scientific">Allacma fusca</name>
    <dbReference type="NCBI Taxonomy" id="39272"/>
    <lineage>
        <taxon>Eukaryota</taxon>
        <taxon>Metazoa</taxon>
        <taxon>Ecdysozoa</taxon>
        <taxon>Arthropoda</taxon>
        <taxon>Hexapoda</taxon>
        <taxon>Collembola</taxon>
        <taxon>Symphypleona</taxon>
        <taxon>Sminthuridae</taxon>
        <taxon>Allacma</taxon>
    </lineage>
</organism>
<reference evidence="2" key="1">
    <citation type="submission" date="2021-06" db="EMBL/GenBank/DDBJ databases">
        <authorList>
            <person name="Hodson N. C."/>
            <person name="Mongue J. A."/>
            <person name="Jaron S. K."/>
        </authorList>
    </citation>
    <scope>NUCLEOTIDE SEQUENCE</scope>
</reference>
<protein>
    <recommendedName>
        <fullName evidence="1">NHR domain-containing protein</fullName>
    </recommendedName>
</protein>
<keyword evidence="3" id="KW-1185">Reference proteome</keyword>
<dbReference type="PROSITE" id="PS51065">
    <property type="entry name" value="NHR"/>
    <property type="match status" value="1"/>
</dbReference>
<evidence type="ECO:0000313" key="2">
    <source>
        <dbReference type="EMBL" id="CAG7830243.1"/>
    </source>
</evidence>
<dbReference type="GO" id="GO:0061630">
    <property type="term" value="F:ubiquitin protein ligase activity"/>
    <property type="evidence" value="ECO:0007669"/>
    <property type="project" value="TreeGrafter"/>
</dbReference>
<gene>
    <name evidence="2" type="ORF">AFUS01_LOCUS40061</name>
</gene>
<dbReference type="InterPro" id="IPR037962">
    <property type="entry name" value="Neuralized"/>
</dbReference>
<feature type="domain" description="NHR" evidence="1">
    <location>
        <begin position="7"/>
        <end position="147"/>
    </location>
</feature>
<evidence type="ECO:0000259" key="1">
    <source>
        <dbReference type="PROSITE" id="PS51065"/>
    </source>
</evidence>